<dbReference type="SUPFAM" id="SSF54814">
    <property type="entry name" value="Prokaryotic type KH domain (KH-domain type II)"/>
    <property type="match status" value="2"/>
</dbReference>
<dbReference type="InterPro" id="IPR030842">
    <property type="entry name" value="TF_NusA_bacterial"/>
</dbReference>
<dbReference type="Pfam" id="PF08529">
    <property type="entry name" value="NusA_N"/>
    <property type="match status" value="1"/>
</dbReference>
<name>A0A7U9TGY8_9MOLU</name>
<dbReference type="SMART" id="SM00316">
    <property type="entry name" value="S1"/>
    <property type="match status" value="1"/>
</dbReference>
<dbReference type="PANTHER" id="PTHR22648">
    <property type="entry name" value="TRANSCRIPTION TERMINATION FACTOR NUSA"/>
    <property type="match status" value="1"/>
</dbReference>
<dbReference type="AlphaFoldDB" id="A0A7U9TGY8"/>
<dbReference type="GO" id="GO:0031564">
    <property type="term" value="P:transcription antitermination"/>
    <property type="evidence" value="ECO:0007669"/>
    <property type="project" value="UniProtKB-UniRule"/>
</dbReference>
<comment type="similarity">
    <text evidence="1">Belongs to the NusA family.</text>
</comment>
<dbReference type="InterPro" id="IPR009019">
    <property type="entry name" value="KH_sf_prok-type"/>
</dbReference>
<dbReference type="InterPro" id="IPR012340">
    <property type="entry name" value="NA-bd_OB-fold"/>
</dbReference>
<dbReference type="RefSeq" id="WP_176238836.1">
    <property type="nucleotide sequence ID" value="NZ_AP024412.1"/>
</dbReference>
<dbReference type="Gene3D" id="3.30.300.20">
    <property type="match status" value="2"/>
</dbReference>
<dbReference type="CDD" id="cd22529">
    <property type="entry name" value="KH-II_NusA_rpt2"/>
    <property type="match status" value="1"/>
</dbReference>
<reference evidence="2" key="1">
    <citation type="submission" date="2021-01" db="EMBL/GenBank/DDBJ databases">
        <title>Draft genome sequence of Acholeplasmataceae bacterium strain Mahy22.</title>
        <authorList>
            <person name="Watanabe M."/>
            <person name="Kojima H."/>
            <person name="Fukui M."/>
        </authorList>
    </citation>
    <scope>NUCLEOTIDE SEQUENCE</scope>
    <source>
        <strain evidence="2">Mahy22</strain>
    </source>
</reference>
<dbReference type="EMBL" id="AP024412">
    <property type="protein sequence ID" value="BCR36348.1"/>
    <property type="molecule type" value="Genomic_DNA"/>
</dbReference>
<dbReference type="InterPro" id="IPR015946">
    <property type="entry name" value="KH_dom-like_a/b"/>
</dbReference>
<dbReference type="InterPro" id="IPR003029">
    <property type="entry name" value="S1_domain"/>
</dbReference>
<organism evidence="2 3">
    <name type="scientific">Mariniplasma anaerobium</name>
    <dbReference type="NCBI Taxonomy" id="2735436"/>
    <lineage>
        <taxon>Bacteria</taxon>
        <taxon>Bacillati</taxon>
        <taxon>Mycoplasmatota</taxon>
        <taxon>Mollicutes</taxon>
        <taxon>Acholeplasmatales</taxon>
        <taxon>Acholeplasmataceae</taxon>
        <taxon>Mariniplasma</taxon>
    </lineage>
</organism>
<keyword evidence="1" id="KW-0804">Transcription</keyword>
<proteinExistence type="inferred from homology"/>
<evidence type="ECO:0000256" key="1">
    <source>
        <dbReference type="HAMAP-Rule" id="MF_00945"/>
    </source>
</evidence>
<dbReference type="CDD" id="cd04455">
    <property type="entry name" value="S1_NusA"/>
    <property type="match status" value="1"/>
</dbReference>
<dbReference type="GO" id="GO:0003700">
    <property type="term" value="F:DNA-binding transcription factor activity"/>
    <property type="evidence" value="ECO:0007669"/>
    <property type="project" value="InterPro"/>
</dbReference>
<keyword evidence="1" id="KW-0963">Cytoplasm</keyword>
<dbReference type="HAMAP" id="MF_00945_B">
    <property type="entry name" value="NusA_B"/>
    <property type="match status" value="1"/>
</dbReference>
<protein>
    <recommendedName>
        <fullName evidence="1">Transcription termination/antitermination protein NusA</fullName>
    </recommendedName>
</protein>
<dbReference type="GO" id="GO:0006353">
    <property type="term" value="P:DNA-templated transcription termination"/>
    <property type="evidence" value="ECO:0007669"/>
    <property type="project" value="UniProtKB-UniRule"/>
</dbReference>
<dbReference type="InterPro" id="IPR058582">
    <property type="entry name" value="KH_NusA_2nd"/>
</dbReference>
<dbReference type="Gene3D" id="3.30.1480.10">
    <property type="entry name" value="NusA, N-terminal domain"/>
    <property type="match status" value="1"/>
</dbReference>
<dbReference type="PROSITE" id="PS50126">
    <property type="entry name" value="S1"/>
    <property type="match status" value="1"/>
</dbReference>
<dbReference type="KEGG" id="manr:MPAN_012410"/>
<evidence type="ECO:0000313" key="2">
    <source>
        <dbReference type="EMBL" id="BCR36348.1"/>
    </source>
</evidence>
<dbReference type="InterPro" id="IPR010213">
    <property type="entry name" value="TF_NusA"/>
</dbReference>
<keyword evidence="1" id="KW-0806">Transcription termination</keyword>
<dbReference type="InterPro" id="IPR013735">
    <property type="entry name" value="TF_NusA_N"/>
</dbReference>
<dbReference type="GO" id="GO:0005829">
    <property type="term" value="C:cytosol"/>
    <property type="evidence" value="ECO:0007669"/>
    <property type="project" value="TreeGrafter"/>
</dbReference>
<gene>
    <name evidence="1 2" type="primary">nusA</name>
    <name evidence="2" type="ORF">MPAN_012410</name>
</gene>
<dbReference type="PANTHER" id="PTHR22648:SF0">
    <property type="entry name" value="TRANSCRIPTION TERMINATION_ANTITERMINATION PROTEIN NUSA"/>
    <property type="match status" value="1"/>
</dbReference>
<keyword evidence="1" id="KW-0694">RNA-binding</keyword>
<sequence length="356" mass="40198">MISKVFFENIDAVAEEKELFREQVLEAFTQGLIAGCKKAHDVRSCRVELKEDKNEILVYMQHLVVDELSIDADKNYSQMLLEDAKKINSRIKVGDILEQKIDPKDFGHFAVRDFKSRLNESLVSSQKENLYNHFKAFEHEMINARVIDVADDHYRLDIGRDLTTLLPKKEALPKDHFHVGDHVRVYVSDVEMKTKWPKVFVSRSHPSLIIRLLENYIPEIKDGIIEIMGISRDPGDRSKIGVKSNDPKVDPIGACVGEGGSRIREIVKALSDEKIDLFRWSDNEKELIANALQPAEVVAVTHVNPKEKSALAIVLDTQLSLAIGKLGQNVKLAVQACGWSIDIKSETMAQGEGILY</sequence>
<comment type="subcellular location">
    <subcellularLocation>
        <location evidence="1">Cytoplasm</location>
    </subcellularLocation>
</comment>
<dbReference type="GO" id="GO:0003723">
    <property type="term" value="F:RNA binding"/>
    <property type="evidence" value="ECO:0007669"/>
    <property type="project" value="UniProtKB-UniRule"/>
</dbReference>
<keyword evidence="1" id="KW-0805">Transcription regulation</keyword>
<dbReference type="FunFam" id="3.30.300.20:FF:000005">
    <property type="entry name" value="Transcription termination/antitermination protein NusA"/>
    <property type="match status" value="1"/>
</dbReference>
<dbReference type="Pfam" id="PF26594">
    <property type="entry name" value="KH_NusA_2nd"/>
    <property type="match status" value="1"/>
</dbReference>
<dbReference type="FunFam" id="3.30.300.20:FF:000002">
    <property type="entry name" value="Transcription termination/antitermination protein NusA"/>
    <property type="match status" value="1"/>
</dbReference>
<dbReference type="InterPro" id="IPR036555">
    <property type="entry name" value="NusA_N_sf"/>
</dbReference>
<dbReference type="Gene3D" id="2.40.50.140">
    <property type="entry name" value="Nucleic acid-binding proteins"/>
    <property type="match status" value="1"/>
</dbReference>
<evidence type="ECO:0000313" key="3">
    <source>
        <dbReference type="Proteomes" id="UP000620133"/>
    </source>
</evidence>
<dbReference type="Pfam" id="PF13184">
    <property type="entry name" value="KH_NusA_1st"/>
    <property type="match status" value="1"/>
</dbReference>
<keyword evidence="1" id="KW-0889">Transcription antitermination</keyword>
<dbReference type="SUPFAM" id="SSF50249">
    <property type="entry name" value="Nucleic acid-binding proteins"/>
    <property type="match status" value="1"/>
</dbReference>
<dbReference type="Proteomes" id="UP000620133">
    <property type="component" value="Chromosome"/>
</dbReference>
<keyword evidence="3" id="KW-1185">Reference proteome</keyword>
<dbReference type="NCBIfam" id="TIGR01953">
    <property type="entry name" value="NusA"/>
    <property type="match status" value="1"/>
</dbReference>
<dbReference type="CDD" id="cd02134">
    <property type="entry name" value="KH-II_NusA_rpt1"/>
    <property type="match status" value="1"/>
</dbReference>
<dbReference type="SUPFAM" id="SSF69705">
    <property type="entry name" value="Transcription factor NusA, N-terminal domain"/>
    <property type="match status" value="1"/>
</dbReference>
<comment type="function">
    <text evidence="1">Participates in both transcription termination and antitermination.</text>
</comment>
<dbReference type="InterPro" id="IPR025249">
    <property type="entry name" value="TF_NusA_KH_1st"/>
</dbReference>
<accession>A0A7U9TGY8</accession>
<comment type="subunit">
    <text evidence="1">Monomer. Binds directly to the core enzyme of the DNA-dependent RNA polymerase and to nascent RNA.</text>
</comment>